<dbReference type="SUPFAM" id="SSF56601">
    <property type="entry name" value="beta-lactamase/transpeptidase-like"/>
    <property type="match status" value="1"/>
</dbReference>
<dbReference type="PANTHER" id="PTHR43283:SF3">
    <property type="entry name" value="BETA-LACTAMASE FAMILY PROTEIN (AFU_ORTHOLOGUE AFUA_5G07500)"/>
    <property type="match status" value="1"/>
</dbReference>
<name>A0A919V7V4_9ACTN</name>
<evidence type="ECO:0000259" key="1">
    <source>
        <dbReference type="Pfam" id="PF00144"/>
    </source>
</evidence>
<dbReference type="InterPro" id="IPR050789">
    <property type="entry name" value="Diverse_Enzym_Activities"/>
</dbReference>
<reference evidence="2" key="1">
    <citation type="submission" date="2021-01" db="EMBL/GenBank/DDBJ databases">
        <title>Whole genome shotgun sequence of Sinosporangium siamense NBRC 109515.</title>
        <authorList>
            <person name="Komaki H."/>
            <person name="Tamura T."/>
        </authorList>
    </citation>
    <scope>NUCLEOTIDE SEQUENCE</scope>
    <source>
        <strain evidence="2">NBRC 109515</strain>
    </source>
</reference>
<feature type="domain" description="Beta-lactamase-related" evidence="1">
    <location>
        <begin position="9"/>
        <end position="312"/>
    </location>
</feature>
<sequence>MFDLPTLLAETAKRLGVTGAQAAYSVGGELHRAATGVADAHGSPVADHTLFQIGSTTKLHTAVLILGLVDEGLIDLDRPVTEHLPELELGEPEWTKALTPRHLLSMSSGIDNGPYDDTATTAEAVRSVAGYPFAFEPGTGFGYSNTSTNVSGLLIERVTGLPWHEALQRRLCGPAGLTDTVSELDELVYRHVALGHTREGEIVRPWTFARGAAPAGSTLCGTAGDQVKFARMLLGGGAPVLSAEAVATLHTPQVDVPCTWFAEKWCAGPYLKIWDGVRVYGHGGTNLAGSSTVVWIPEHDAAMAVTVNTPSRGYPFADAVFEAICAEVLGITKPGPPEPGPAAAVADPGLYTGVYEAYGLRYEVTAPEGRLLIAMTAQGETLTSELLPLGGHRFLPADERIGGYHGWDVAFVPGPDGSAVRFVNGAFPARRTGPSATR</sequence>
<dbReference type="RefSeq" id="WP_204027506.1">
    <property type="nucleotide sequence ID" value="NZ_BOOW01000027.1"/>
</dbReference>
<dbReference type="Gene3D" id="3.40.710.10">
    <property type="entry name" value="DD-peptidase/beta-lactamase superfamily"/>
    <property type="match status" value="1"/>
</dbReference>
<evidence type="ECO:0000313" key="2">
    <source>
        <dbReference type="EMBL" id="GII93813.1"/>
    </source>
</evidence>
<proteinExistence type="predicted"/>
<evidence type="ECO:0000313" key="3">
    <source>
        <dbReference type="Proteomes" id="UP000606172"/>
    </source>
</evidence>
<dbReference type="InterPro" id="IPR012338">
    <property type="entry name" value="Beta-lactam/transpept-like"/>
</dbReference>
<keyword evidence="3" id="KW-1185">Reference proteome</keyword>
<protein>
    <recommendedName>
        <fullName evidence="1">Beta-lactamase-related domain-containing protein</fullName>
    </recommendedName>
</protein>
<gene>
    <name evidence="2" type="ORF">Ssi02_40440</name>
</gene>
<dbReference type="AlphaFoldDB" id="A0A919V7V4"/>
<dbReference type="InterPro" id="IPR001466">
    <property type="entry name" value="Beta-lactam-related"/>
</dbReference>
<dbReference type="PANTHER" id="PTHR43283">
    <property type="entry name" value="BETA-LACTAMASE-RELATED"/>
    <property type="match status" value="1"/>
</dbReference>
<dbReference type="EMBL" id="BOOW01000027">
    <property type="protein sequence ID" value="GII93813.1"/>
    <property type="molecule type" value="Genomic_DNA"/>
</dbReference>
<dbReference type="Pfam" id="PF00144">
    <property type="entry name" value="Beta-lactamase"/>
    <property type="match status" value="1"/>
</dbReference>
<comment type="caution">
    <text evidence="2">The sequence shown here is derived from an EMBL/GenBank/DDBJ whole genome shotgun (WGS) entry which is preliminary data.</text>
</comment>
<accession>A0A919V7V4</accession>
<dbReference type="Proteomes" id="UP000606172">
    <property type="component" value="Unassembled WGS sequence"/>
</dbReference>
<organism evidence="2 3">
    <name type="scientific">Sinosporangium siamense</name>
    <dbReference type="NCBI Taxonomy" id="1367973"/>
    <lineage>
        <taxon>Bacteria</taxon>
        <taxon>Bacillati</taxon>
        <taxon>Actinomycetota</taxon>
        <taxon>Actinomycetes</taxon>
        <taxon>Streptosporangiales</taxon>
        <taxon>Streptosporangiaceae</taxon>
        <taxon>Sinosporangium</taxon>
    </lineage>
</organism>